<evidence type="ECO:0000313" key="10">
    <source>
        <dbReference type="EMBL" id="GGO12673.1"/>
    </source>
</evidence>
<comment type="subcellular location">
    <subcellularLocation>
        <location evidence="1 8">Cytoplasm</location>
    </subcellularLocation>
</comment>
<comment type="subunit">
    <text evidence="4 8">Heteromultimer composed of HisG and HisZ subunits.</text>
</comment>
<evidence type="ECO:0000256" key="3">
    <source>
        <dbReference type="ARBA" id="ARBA00005539"/>
    </source>
</evidence>
<evidence type="ECO:0000256" key="1">
    <source>
        <dbReference type="ARBA" id="ARBA00004496"/>
    </source>
</evidence>
<dbReference type="PANTHER" id="PTHR43707">
    <property type="entry name" value="HISTIDYL-TRNA SYNTHETASE"/>
    <property type="match status" value="1"/>
</dbReference>
<keyword evidence="8" id="KW-0368">Histidine biosynthesis</keyword>
<dbReference type="HAMAP" id="MF_00125">
    <property type="entry name" value="HisZ"/>
    <property type="match status" value="1"/>
</dbReference>
<comment type="similarity">
    <text evidence="3 8">Belongs to the class-II aminoacyl-tRNA synthetase family. HisZ subfamily.</text>
</comment>
<comment type="function">
    <text evidence="7 8">Required for the first step of histidine biosynthesis. May allow the feedback regulation of ATP phosphoribosyltransferase activity by histidine.</text>
</comment>
<dbReference type="InterPro" id="IPR045864">
    <property type="entry name" value="aa-tRNA-synth_II/BPL/LPL"/>
</dbReference>
<dbReference type="InterPro" id="IPR004517">
    <property type="entry name" value="HisZ"/>
</dbReference>
<dbReference type="Proteomes" id="UP000602381">
    <property type="component" value="Unassembled WGS sequence"/>
</dbReference>
<keyword evidence="11" id="KW-1185">Reference proteome</keyword>
<comment type="miscellaneous">
    <text evidence="8">This function is generally fulfilled by the C-terminal part of HisG, which is missing in some bacteria such as this one.</text>
</comment>
<evidence type="ECO:0000256" key="7">
    <source>
        <dbReference type="ARBA" id="ARBA00025246"/>
    </source>
</evidence>
<sequence>MASATIEEEVKAMTAPGPFQRALLPEGLRDDLPPWAEHEAHMVDRLMSVAAGRGYRRVAPPLVEFEDSLITASGQGQGQGQGQSQSRSQSMFRLLDPVSQKMMAVRSDMTLQVARIATSRMAGQGRPLRLSYAGHVLRVRGTQLRPARQFRQAGVELIGSDALEADLEVIALAAEALTDLGIKGLSVDLVSPTLVPSLARQLALDLSTTEAARRALDAKDIAALAGFDKTVRDILTGLMQAAGSLDSALPKLERVSLDGQAARIRDTLVTLARALKERVPDLKITIDPGECRGFEFHTGVGFAFFAPHVSGELGRGGRYQVACPDGGQESAVGFSMYLDSLLRAVPVPVEHPRIYLPFGTGQEEARRLRSIGWRTVYGLVSVSDPAAAARAEGCTHLYEHGVALSLTADDEASEE</sequence>
<dbReference type="InterPro" id="IPR004516">
    <property type="entry name" value="HisRS/HisZ"/>
</dbReference>
<name>A0ABQ2LDY8_9PROT</name>
<evidence type="ECO:0000256" key="2">
    <source>
        <dbReference type="ARBA" id="ARBA00004667"/>
    </source>
</evidence>
<dbReference type="Pfam" id="PF13393">
    <property type="entry name" value="tRNA-synt_His"/>
    <property type="match status" value="1"/>
</dbReference>
<feature type="domain" description="Class II Histidinyl-tRNA synthetase (HisRS)-like catalytic core" evidence="9">
    <location>
        <begin position="27"/>
        <end position="341"/>
    </location>
</feature>
<dbReference type="InterPro" id="IPR041715">
    <property type="entry name" value="HisRS-like_core"/>
</dbReference>
<dbReference type="EMBL" id="BMOV01000005">
    <property type="protein sequence ID" value="GGO12673.1"/>
    <property type="molecule type" value="Genomic_DNA"/>
</dbReference>
<keyword evidence="10" id="KW-0808">Transferase</keyword>
<organism evidence="10 11">
    <name type="scientific">Iodidimonas muriae</name>
    <dbReference type="NCBI Taxonomy" id="261467"/>
    <lineage>
        <taxon>Bacteria</taxon>
        <taxon>Pseudomonadati</taxon>
        <taxon>Pseudomonadota</taxon>
        <taxon>Alphaproteobacteria</taxon>
        <taxon>Iodidimonadales</taxon>
        <taxon>Iodidimonadaceae</taxon>
        <taxon>Iodidimonas</taxon>
    </lineage>
</organism>
<gene>
    <name evidence="8 10" type="primary">hisZ</name>
    <name evidence="10" type="ORF">GCM10007972_17920</name>
</gene>
<dbReference type="Gene3D" id="3.30.930.10">
    <property type="entry name" value="Bira Bifunctional Protein, Domain 2"/>
    <property type="match status" value="1"/>
</dbReference>
<evidence type="ECO:0000259" key="9">
    <source>
        <dbReference type="Pfam" id="PF13393"/>
    </source>
</evidence>
<evidence type="ECO:0000313" key="11">
    <source>
        <dbReference type="Proteomes" id="UP000602381"/>
    </source>
</evidence>
<dbReference type="GO" id="GO:0016757">
    <property type="term" value="F:glycosyltransferase activity"/>
    <property type="evidence" value="ECO:0007669"/>
    <property type="project" value="UniProtKB-KW"/>
</dbReference>
<protein>
    <recommendedName>
        <fullName evidence="5 8">ATP phosphoribosyltransferase regulatory subunit</fullName>
    </recommendedName>
</protein>
<keyword evidence="10" id="KW-0328">Glycosyltransferase</keyword>
<reference evidence="11" key="1">
    <citation type="journal article" date="2019" name="Int. J. Syst. Evol. Microbiol.">
        <title>The Global Catalogue of Microorganisms (GCM) 10K type strain sequencing project: providing services to taxonomists for standard genome sequencing and annotation.</title>
        <authorList>
            <consortium name="The Broad Institute Genomics Platform"/>
            <consortium name="The Broad Institute Genome Sequencing Center for Infectious Disease"/>
            <person name="Wu L."/>
            <person name="Ma J."/>
        </authorList>
    </citation>
    <scope>NUCLEOTIDE SEQUENCE [LARGE SCALE GENOMIC DNA]</scope>
    <source>
        <strain evidence="11">JCM 17843</strain>
    </source>
</reference>
<evidence type="ECO:0000256" key="8">
    <source>
        <dbReference type="HAMAP-Rule" id="MF_00125"/>
    </source>
</evidence>
<keyword evidence="6 8" id="KW-0963">Cytoplasm</keyword>
<dbReference type="SUPFAM" id="SSF55681">
    <property type="entry name" value="Class II aaRS and biotin synthetases"/>
    <property type="match status" value="1"/>
</dbReference>
<comment type="caution">
    <text evidence="10">The sequence shown here is derived from an EMBL/GenBank/DDBJ whole genome shotgun (WGS) entry which is preliminary data.</text>
</comment>
<evidence type="ECO:0000256" key="4">
    <source>
        <dbReference type="ARBA" id="ARBA00011496"/>
    </source>
</evidence>
<keyword evidence="8" id="KW-0028">Amino-acid biosynthesis</keyword>
<accession>A0ABQ2LDY8</accession>
<proteinExistence type="inferred from homology"/>
<dbReference type="PANTHER" id="PTHR43707:SF1">
    <property type="entry name" value="HISTIDINE--TRNA LIGASE, MITOCHONDRIAL-RELATED"/>
    <property type="match status" value="1"/>
</dbReference>
<evidence type="ECO:0000256" key="6">
    <source>
        <dbReference type="ARBA" id="ARBA00022490"/>
    </source>
</evidence>
<comment type="pathway">
    <text evidence="2 8">Amino-acid biosynthesis; L-histidine biosynthesis; L-histidine from 5-phospho-alpha-D-ribose 1-diphosphate: step 1/9.</text>
</comment>
<evidence type="ECO:0000256" key="5">
    <source>
        <dbReference type="ARBA" id="ARBA00020397"/>
    </source>
</evidence>